<evidence type="ECO:0000256" key="6">
    <source>
        <dbReference type="SAM" id="Phobius"/>
    </source>
</evidence>
<dbReference type="RefSeq" id="WP_124844751.1">
    <property type="nucleotide sequence ID" value="NZ_JAUNKP010000023.1"/>
</dbReference>
<evidence type="ECO:0000313" key="8">
    <source>
        <dbReference type="Proteomes" id="UP000280819"/>
    </source>
</evidence>
<comment type="similarity">
    <text evidence="2">Belongs to the autoinducer-2 exporter (AI-2E) (TC 2.A.86) family.</text>
</comment>
<feature type="transmembrane region" description="Helical" evidence="6">
    <location>
        <begin position="305"/>
        <end position="331"/>
    </location>
</feature>
<keyword evidence="5 6" id="KW-0472">Membrane</keyword>
<dbReference type="Pfam" id="PF01594">
    <property type="entry name" value="AI-2E_transport"/>
    <property type="match status" value="1"/>
</dbReference>
<dbReference type="GO" id="GO:0016020">
    <property type="term" value="C:membrane"/>
    <property type="evidence" value="ECO:0007669"/>
    <property type="project" value="UniProtKB-SubCell"/>
</dbReference>
<keyword evidence="4 6" id="KW-1133">Transmembrane helix</keyword>
<feature type="transmembrane region" description="Helical" evidence="6">
    <location>
        <begin position="150"/>
        <end position="169"/>
    </location>
</feature>
<dbReference type="PANTHER" id="PTHR21716">
    <property type="entry name" value="TRANSMEMBRANE PROTEIN"/>
    <property type="match status" value="1"/>
</dbReference>
<keyword evidence="3 6" id="KW-0812">Transmembrane</keyword>
<dbReference type="PANTHER" id="PTHR21716:SF64">
    <property type="entry name" value="AI-2 TRANSPORT PROTEIN TQSA"/>
    <property type="match status" value="1"/>
</dbReference>
<comment type="caution">
    <text evidence="7">The sequence shown here is derived from an EMBL/GenBank/DDBJ whole genome shotgun (WGS) entry which is preliminary data.</text>
</comment>
<dbReference type="InterPro" id="IPR002549">
    <property type="entry name" value="AI-2E-like"/>
</dbReference>
<evidence type="ECO:0000256" key="5">
    <source>
        <dbReference type="ARBA" id="ARBA00023136"/>
    </source>
</evidence>
<name>A0A3P1T725_9ACTN</name>
<feature type="transmembrane region" description="Helical" evidence="6">
    <location>
        <begin position="38"/>
        <end position="56"/>
    </location>
</feature>
<evidence type="ECO:0000313" key="7">
    <source>
        <dbReference type="EMBL" id="RRD04975.1"/>
    </source>
</evidence>
<accession>A0A3P1T725</accession>
<proteinExistence type="inferred from homology"/>
<evidence type="ECO:0000256" key="3">
    <source>
        <dbReference type="ARBA" id="ARBA00022692"/>
    </source>
</evidence>
<feature type="transmembrane region" description="Helical" evidence="6">
    <location>
        <begin position="12"/>
        <end position="32"/>
    </location>
</feature>
<comment type="subcellular location">
    <subcellularLocation>
        <location evidence="1">Membrane</location>
        <topology evidence="1">Multi-pass membrane protein</topology>
    </subcellularLocation>
</comment>
<evidence type="ECO:0000256" key="1">
    <source>
        <dbReference type="ARBA" id="ARBA00004141"/>
    </source>
</evidence>
<feature type="transmembrane region" description="Helical" evidence="6">
    <location>
        <begin position="230"/>
        <end position="252"/>
    </location>
</feature>
<reference evidence="7 8" key="1">
    <citation type="submission" date="2018-11" db="EMBL/GenBank/DDBJ databases">
        <title>Genomes From Bacteria Associated with the Canine Oral Cavity: a Test Case for Automated Genome-Based Taxonomic Assignment.</title>
        <authorList>
            <person name="Coil D.A."/>
            <person name="Jospin G."/>
            <person name="Darling A.E."/>
            <person name="Wallis C."/>
            <person name="Davis I.J."/>
            <person name="Harris S."/>
            <person name="Eisen J.A."/>
            <person name="Holcombe L.J."/>
            <person name="O'Flynn C."/>
        </authorList>
    </citation>
    <scope>NUCLEOTIDE SEQUENCE [LARGE SCALE GENOMIC DNA]</scope>
    <source>
        <strain evidence="7 8">OH887_COT-365</strain>
    </source>
</reference>
<dbReference type="Proteomes" id="UP000280819">
    <property type="component" value="Unassembled WGS sequence"/>
</dbReference>
<sequence>MGANEQGRSLGLPKLAIAALVLGAIALSLGLLKELSAVIAPTFLAVNLLIASFPIYTALTGRRAPSPVAAIVTGLVVLLIFLASLGAIVWSGTAMVQSLTAYGPQFTSLYAQFIDWLAGLGFDQTALLNQLKSISPSSVIGLVGNVVSEISSATGLVLVVLIAMVFMVMDLPSVGRRFAVTDRLHPDFTDALDSLTHGIRRYWLVTTLFGLIVALADGVVLVSVGVPLPLVWVILSFITNYIPNIGFIIGLLPPALLALFEKGPWAAVVVVVAYSVLNFVIQSIIQPKFTGDAVGISPTVSFLSLLLWTAVFGALGALLALPLTLTVKALLIDNDPKARWVGAFLASDPDSVDTSDCADHN</sequence>
<feature type="transmembrane region" description="Helical" evidence="6">
    <location>
        <begin position="264"/>
        <end position="285"/>
    </location>
</feature>
<organism evidence="7 8">
    <name type="scientific">Arachnia propionica</name>
    <dbReference type="NCBI Taxonomy" id="1750"/>
    <lineage>
        <taxon>Bacteria</taxon>
        <taxon>Bacillati</taxon>
        <taxon>Actinomycetota</taxon>
        <taxon>Actinomycetes</taxon>
        <taxon>Propionibacteriales</taxon>
        <taxon>Propionibacteriaceae</taxon>
        <taxon>Arachnia</taxon>
    </lineage>
</organism>
<dbReference type="EMBL" id="RQZG01000008">
    <property type="protein sequence ID" value="RRD04975.1"/>
    <property type="molecule type" value="Genomic_DNA"/>
</dbReference>
<feature type="transmembrane region" description="Helical" evidence="6">
    <location>
        <begin position="68"/>
        <end position="90"/>
    </location>
</feature>
<evidence type="ECO:0000256" key="4">
    <source>
        <dbReference type="ARBA" id="ARBA00022989"/>
    </source>
</evidence>
<gene>
    <name evidence="7" type="ORF">EII34_08630</name>
</gene>
<dbReference type="GO" id="GO:0055085">
    <property type="term" value="P:transmembrane transport"/>
    <property type="evidence" value="ECO:0007669"/>
    <property type="project" value="TreeGrafter"/>
</dbReference>
<protein>
    <submittedName>
        <fullName evidence="7">AI-2E family transporter</fullName>
    </submittedName>
</protein>
<feature type="transmembrane region" description="Helical" evidence="6">
    <location>
        <begin position="202"/>
        <end position="224"/>
    </location>
</feature>
<dbReference type="OrthoDB" id="9799225at2"/>
<evidence type="ECO:0000256" key="2">
    <source>
        <dbReference type="ARBA" id="ARBA00009773"/>
    </source>
</evidence>
<dbReference type="AlphaFoldDB" id="A0A3P1T725"/>